<keyword evidence="2" id="KW-1185">Reference proteome</keyword>
<dbReference type="EMBL" id="AP023367">
    <property type="protein sequence ID" value="BCJ94771.1"/>
    <property type="molecule type" value="Genomic_DNA"/>
</dbReference>
<dbReference type="Proteomes" id="UP000515561">
    <property type="component" value="Chromosome"/>
</dbReference>
<dbReference type="AlphaFoldDB" id="A0A6S6R6Y2"/>
<organism evidence="1 2">
    <name type="scientific">Anaerocolumna cellulosilytica</name>
    <dbReference type="NCBI Taxonomy" id="433286"/>
    <lineage>
        <taxon>Bacteria</taxon>
        <taxon>Bacillati</taxon>
        <taxon>Bacillota</taxon>
        <taxon>Clostridia</taxon>
        <taxon>Lachnospirales</taxon>
        <taxon>Lachnospiraceae</taxon>
        <taxon>Anaerocolumna</taxon>
    </lineage>
</organism>
<sequence>MSEVNSSIECIVSECRYHAGNKDYCTLEKIRVGKTDSFSSTSADTDCESFIVKDKTF</sequence>
<dbReference type="KEGG" id="acel:acsn021_23400"/>
<dbReference type="RefSeq" id="WP_184089196.1">
    <property type="nucleotide sequence ID" value="NZ_AP023367.1"/>
</dbReference>
<protein>
    <submittedName>
        <fullName evidence="1">Uncharacterized protein</fullName>
    </submittedName>
</protein>
<gene>
    <name evidence="1" type="ORF">acsn021_23400</name>
</gene>
<name>A0A6S6R6Y2_9FIRM</name>
<evidence type="ECO:0000313" key="2">
    <source>
        <dbReference type="Proteomes" id="UP000515561"/>
    </source>
</evidence>
<dbReference type="Pfam" id="PF07561">
    <property type="entry name" value="DUF1540"/>
    <property type="match status" value="1"/>
</dbReference>
<evidence type="ECO:0000313" key="1">
    <source>
        <dbReference type="EMBL" id="BCJ94771.1"/>
    </source>
</evidence>
<accession>A0A6S6R6Y2</accession>
<reference evidence="1 2" key="1">
    <citation type="journal article" date="2016" name="Int. J. Syst. Evol. Microbiol.">
        <title>Descriptions of Anaerotaenia torta gen. nov., sp. nov. and Anaerocolumna cellulosilytica gen. nov., sp. nov. isolated from a methanogenic reactor of cattle waste.</title>
        <authorList>
            <person name="Uek A."/>
            <person name="Ohtaki Y."/>
            <person name="Kaku N."/>
            <person name="Ueki K."/>
        </authorList>
    </citation>
    <scope>NUCLEOTIDE SEQUENCE [LARGE SCALE GENOMIC DNA]</scope>
    <source>
        <strain evidence="1 2">SN021</strain>
    </source>
</reference>
<dbReference type="InterPro" id="IPR011437">
    <property type="entry name" value="DUF1540"/>
</dbReference>
<proteinExistence type="predicted"/>